<name>A0ABW5MCP3_9BACT</name>
<keyword evidence="2" id="KW-1185">Reference proteome</keyword>
<dbReference type="RefSeq" id="WP_381527306.1">
    <property type="nucleotide sequence ID" value="NZ_JBHULN010000023.1"/>
</dbReference>
<dbReference type="Proteomes" id="UP001597469">
    <property type="component" value="Unassembled WGS sequence"/>
</dbReference>
<protein>
    <submittedName>
        <fullName evidence="1">DUF6169 family protein</fullName>
    </submittedName>
</protein>
<evidence type="ECO:0000313" key="2">
    <source>
        <dbReference type="Proteomes" id="UP001597469"/>
    </source>
</evidence>
<comment type="caution">
    <text evidence="1">The sequence shown here is derived from an EMBL/GenBank/DDBJ whole genome shotgun (WGS) entry which is preliminary data.</text>
</comment>
<reference evidence="2" key="1">
    <citation type="journal article" date="2019" name="Int. J. Syst. Evol. Microbiol.">
        <title>The Global Catalogue of Microorganisms (GCM) 10K type strain sequencing project: providing services to taxonomists for standard genome sequencing and annotation.</title>
        <authorList>
            <consortium name="The Broad Institute Genomics Platform"/>
            <consortium name="The Broad Institute Genome Sequencing Center for Infectious Disease"/>
            <person name="Wu L."/>
            <person name="Ma J."/>
        </authorList>
    </citation>
    <scope>NUCLEOTIDE SEQUENCE [LARGE SCALE GENOMIC DNA]</scope>
    <source>
        <strain evidence="2">KCTC 42805</strain>
    </source>
</reference>
<proteinExistence type="predicted"/>
<gene>
    <name evidence="1" type="ORF">ACFSUS_25585</name>
</gene>
<accession>A0ABW5MCP3</accession>
<dbReference type="Pfam" id="PF19666">
    <property type="entry name" value="DUF6169"/>
    <property type="match status" value="1"/>
</dbReference>
<evidence type="ECO:0000313" key="1">
    <source>
        <dbReference type="EMBL" id="MFD2574034.1"/>
    </source>
</evidence>
<dbReference type="EMBL" id="JBHULN010000023">
    <property type="protein sequence ID" value="MFD2574034.1"/>
    <property type="molecule type" value="Genomic_DNA"/>
</dbReference>
<sequence>MAKPPPSLTISHNPTGRTPPFDQLTARTLAAIFEDFYVRSADTITLYICASYDGRQVLRQQLFHRWFYYFERDDFAKLDEIIRDSTGTVYPLTLIVKRKNPHRAEVFEAFMRVTSGYNADK</sequence>
<organism evidence="1 2">
    <name type="scientific">Spirosoma soli</name>
    <dbReference type="NCBI Taxonomy" id="1770529"/>
    <lineage>
        <taxon>Bacteria</taxon>
        <taxon>Pseudomonadati</taxon>
        <taxon>Bacteroidota</taxon>
        <taxon>Cytophagia</taxon>
        <taxon>Cytophagales</taxon>
        <taxon>Cytophagaceae</taxon>
        <taxon>Spirosoma</taxon>
    </lineage>
</organism>
<dbReference type="InterPro" id="IPR046167">
    <property type="entry name" value="DUF6169"/>
</dbReference>